<gene>
    <name evidence="2" type="ORF">OCU04_011441</name>
</gene>
<feature type="transmembrane region" description="Helical" evidence="1">
    <location>
        <begin position="131"/>
        <end position="152"/>
    </location>
</feature>
<evidence type="ECO:0000313" key="3">
    <source>
        <dbReference type="Proteomes" id="UP001152300"/>
    </source>
</evidence>
<organism evidence="2 3">
    <name type="scientific">Sclerotinia nivalis</name>
    <dbReference type="NCBI Taxonomy" id="352851"/>
    <lineage>
        <taxon>Eukaryota</taxon>
        <taxon>Fungi</taxon>
        <taxon>Dikarya</taxon>
        <taxon>Ascomycota</taxon>
        <taxon>Pezizomycotina</taxon>
        <taxon>Leotiomycetes</taxon>
        <taxon>Helotiales</taxon>
        <taxon>Sclerotiniaceae</taxon>
        <taxon>Sclerotinia</taxon>
    </lineage>
</organism>
<protein>
    <submittedName>
        <fullName evidence="2">Uncharacterized protein</fullName>
    </submittedName>
</protein>
<dbReference type="EMBL" id="JAPEIS010000014">
    <property type="protein sequence ID" value="KAJ8059810.1"/>
    <property type="molecule type" value="Genomic_DNA"/>
</dbReference>
<dbReference type="Proteomes" id="UP001152300">
    <property type="component" value="Unassembled WGS sequence"/>
</dbReference>
<evidence type="ECO:0000313" key="2">
    <source>
        <dbReference type="EMBL" id="KAJ8059810.1"/>
    </source>
</evidence>
<feature type="transmembrane region" description="Helical" evidence="1">
    <location>
        <begin position="185"/>
        <end position="204"/>
    </location>
</feature>
<feature type="transmembrane region" description="Helical" evidence="1">
    <location>
        <begin position="159"/>
        <end position="179"/>
    </location>
</feature>
<keyword evidence="3" id="KW-1185">Reference proteome</keyword>
<reference evidence="2" key="1">
    <citation type="submission" date="2022-11" db="EMBL/GenBank/DDBJ databases">
        <title>Genome Resource of Sclerotinia nivalis Strain SnTB1, a Plant Pathogen Isolated from American Ginseng.</title>
        <authorList>
            <person name="Fan S."/>
        </authorList>
    </citation>
    <scope>NUCLEOTIDE SEQUENCE</scope>
    <source>
        <strain evidence="2">SnTB1</strain>
    </source>
</reference>
<evidence type="ECO:0000256" key="1">
    <source>
        <dbReference type="SAM" id="Phobius"/>
    </source>
</evidence>
<keyword evidence="1" id="KW-0472">Membrane</keyword>
<sequence length="225" mass="25378">MKRKVSMVKVDEEKSRGLHDDFHSCQFPPKNLSLFTEKTPIEFSLIGHEIDPGAEDLRVSILTTGFRQTSYSSFFLLLLALLNTSSSLLMSTTFICLNYSRNLQTPSFPMSTITTPILELLDLHFEPSHDVITFCSFILATGVFTHSTFSWISYGPETLCSSLLLLVQALGYLLGFNPVELVLCIFPLSVSVWIILNWALVFLGRRRNDSYLQQIENEGNPVCLV</sequence>
<accession>A0A9X0ABI0</accession>
<comment type="caution">
    <text evidence="2">The sequence shown here is derived from an EMBL/GenBank/DDBJ whole genome shotgun (WGS) entry which is preliminary data.</text>
</comment>
<keyword evidence="1" id="KW-1133">Transmembrane helix</keyword>
<keyword evidence="1" id="KW-0812">Transmembrane</keyword>
<proteinExistence type="predicted"/>
<name>A0A9X0ABI0_9HELO</name>
<feature type="transmembrane region" description="Helical" evidence="1">
    <location>
        <begin position="74"/>
        <end position="100"/>
    </location>
</feature>
<dbReference type="OrthoDB" id="3541038at2759"/>
<dbReference type="AlphaFoldDB" id="A0A9X0ABI0"/>